<dbReference type="EMBL" id="FOXP01000005">
    <property type="protein sequence ID" value="SFP67225.1"/>
    <property type="molecule type" value="Genomic_DNA"/>
</dbReference>
<dbReference type="GO" id="GO:0004066">
    <property type="term" value="F:asparagine synthase (glutamine-hydrolyzing) activity"/>
    <property type="evidence" value="ECO:0007669"/>
    <property type="project" value="UniProtKB-EC"/>
</dbReference>
<evidence type="ECO:0000256" key="10">
    <source>
        <dbReference type="PIRSR" id="PIRSR001589-3"/>
    </source>
</evidence>
<accession>A0A1I5S938</accession>
<dbReference type="AlphaFoldDB" id="A0A1I5S938"/>
<dbReference type="PROSITE" id="PS51278">
    <property type="entry name" value="GATASE_TYPE_2"/>
    <property type="match status" value="1"/>
</dbReference>
<evidence type="ECO:0000256" key="6">
    <source>
        <dbReference type="ARBA" id="ARBA00022962"/>
    </source>
</evidence>
<organism evidence="12 13">
    <name type="scientific">Sphingomonas rubra</name>
    <dbReference type="NCBI Taxonomy" id="634430"/>
    <lineage>
        <taxon>Bacteria</taxon>
        <taxon>Pseudomonadati</taxon>
        <taxon>Pseudomonadota</taxon>
        <taxon>Alphaproteobacteria</taxon>
        <taxon>Sphingomonadales</taxon>
        <taxon>Sphingomonadaceae</taxon>
        <taxon>Sphingomonas</taxon>
    </lineage>
</organism>
<dbReference type="InterPro" id="IPR051786">
    <property type="entry name" value="ASN_synthetase/amidase"/>
</dbReference>
<dbReference type="Gene3D" id="3.40.50.620">
    <property type="entry name" value="HUPs"/>
    <property type="match status" value="1"/>
</dbReference>
<dbReference type="EC" id="6.3.5.4" evidence="3"/>
<sequence>MVLGREYGIICGIAGLFARGTRGPSIERLVARQCGHLVHRGPDDEGIVVDGALGMGMRRLSIVDVAGGHQPFHSPDGRYSLVFNGEIYNFRELRAELSPDRAFESQGDAEVILAGYERWGDGVWPRLDGMFAVAVWDRAERRLTLARDPVGIKPLFYTDQSAGFAFASELKALTDLPGFAFTTDERALLDYFRFGHVRGPRSIHAEVRTLPPGHLLHLGEGGAPTIEPYWTPRYAPAAPMAEAEWVDRFRTTWLGTVAAQMVADVEVGAFLSGGIDSSAVVAAMTRVSDRPVRTFTIGFPDPRYDESPHAEAVAAALGTRHTTRMLDLAQAQDLLPTVAACYDEPFADPSMLPTWYVSRVAAEQVKVALSGDGGDELFFGYKRHATEARVGRLPALVRHAARAVHAIPTLPSRRANEAVQRWTKTAASAGLPSGIARFFAKTQITAAPFRDRVFDRDFLARAGGGRGEIGRLTAEYFPDAAGISPSTLEQFALADLVLNLPGAMLTKVDRASMAHSLEVRVPMLGQQVVDLALSMPESMKLAGRTGKHVVREAVGPWLPPGIFDRRKQGFQMPLSAWFAGDFGGYAEMLWRESAARTDGPFRAQEVDRVFTDHRAGRRDHSRFLYALAVYCLWREGRG</sequence>
<feature type="domain" description="Glutamine amidotransferase type-2" evidence="11">
    <location>
        <begin position="11"/>
        <end position="221"/>
    </location>
</feature>
<dbReference type="RefSeq" id="WP_245739161.1">
    <property type="nucleotide sequence ID" value="NZ_FOXP01000005.1"/>
</dbReference>
<keyword evidence="6 8" id="KW-0315">Glutamine amidotransferase</keyword>
<dbReference type="Proteomes" id="UP000199586">
    <property type="component" value="Unassembled WGS sequence"/>
</dbReference>
<dbReference type="PANTHER" id="PTHR43284">
    <property type="entry name" value="ASPARAGINE SYNTHETASE (GLUTAMINE-HYDROLYZING)"/>
    <property type="match status" value="1"/>
</dbReference>
<comment type="catalytic activity">
    <reaction evidence="7">
        <text>L-aspartate + L-glutamine + ATP + H2O = L-asparagine + L-glutamate + AMP + diphosphate + H(+)</text>
        <dbReference type="Rhea" id="RHEA:12228"/>
        <dbReference type="ChEBI" id="CHEBI:15377"/>
        <dbReference type="ChEBI" id="CHEBI:15378"/>
        <dbReference type="ChEBI" id="CHEBI:29985"/>
        <dbReference type="ChEBI" id="CHEBI:29991"/>
        <dbReference type="ChEBI" id="CHEBI:30616"/>
        <dbReference type="ChEBI" id="CHEBI:33019"/>
        <dbReference type="ChEBI" id="CHEBI:58048"/>
        <dbReference type="ChEBI" id="CHEBI:58359"/>
        <dbReference type="ChEBI" id="CHEBI:456215"/>
        <dbReference type="EC" id="6.3.5.4"/>
    </reaction>
</comment>
<evidence type="ECO:0000256" key="3">
    <source>
        <dbReference type="ARBA" id="ARBA00012737"/>
    </source>
</evidence>
<keyword evidence="5 9" id="KW-0067">ATP-binding</keyword>
<dbReference type="InterPro" id="IPR014729">
    <property type="entry name" value="Rossmann-like_a/b/a_fold"/>
</dbReference>
<dbReference type="CDD" id="cd00712">
    <property type="entry name" value="AsnB"/>
    <property type="match status" value="1"/>
</dbReference>
<dbReference type="Pfam" id="PF13537">
    <property type="entry name" value="GATase_7"/>
    <property type="match status" value="1"/>
</dbReference>
<dbReference type="STRING" id="634430.SAMN04488241_10557"/>
<protein>
    <recommendedName>
        <fullName evidence="3">asparagine synthase (glutamine-hydrolyzing)</fullName>
        <ecNumber evidence="3">6.3.5.4</ecNumber>
    </recommendedName>
</protein>
<gene>
    <name evidence="12" type="ORF">SAMN04488241_10557</name>
</gene>
<evidence type="ECO:0000256" key="5">
    <source>
        <dbReference type="ARBA" id="ARBA00022840"/>
    </source>
</evidence>
<feature type="site" description="Important for beta-aspartyl-AMP intermediate formation" evidence="10">
    <location>
        <position position="372"/>
    </location>
</feature>
<feature type="binding site" evidence="9">
    <location>
        <position position="297"/>
    </location>
    <ligand>
        <name>ATP</name>
        <dbReference type="ChEBI" id="CHEBI:30616"/>
    </ligand>
</feature>
<dbReference type="SUPFAM" id="SSF56235">
    <property type="entry name" value="N-terminal nucleophile aminohydrolases (Ntn hydrolases)"/>
    <property type="match status" value="1"/>
</dbReference>
<dbReference type="InterPro" id="IPR017932">
    <property type="entry name" value="GATase_2_dom"/>
</dbReference>
<dbReference type="InterPro" id="IPR029055">
    <property type="entry name" value="Ntn_hydrolases_N"/>
</dbReference>
<dbReference type="InterPro" id="IPR006426">
    <property type="entry name" value="Asn_synth_AEB"/>
</dbReference>
<feature type="binding site" evidence="9">
    <location>
        <position position="108"/>
    </location>
    <ligand>
        <name>L-glutamine</name>
        <dbReference type="ChEBI" id="CHEBI:58359"/>
    </ligand>
</feature>
<evidence type="ECO:0000313" key="12">
    <source>
        <dbReference type="EMBL" id="SFP67225.1"/>
    </source>
</evidence>
<evidence type="ECO:0000313" key="13">
    <source>
        <dbReference type="Proteomes" id="UP000199586"/>
    </source>
</evidence>
<dbReference type="Pfam" id="PF00733">
    <property type="entry name" value="Asn_synthase"/>
    <property type="match status" value="1"/>
</dbReference>
<keyword evidence="13" id="KW-1185">Reference proteome</keyword>
<name>A0A1I5S938_9SPHN</name>
<dbReference type="SUPFAM" id="SSF52402">
    <property type="entry name" value="Adenine nucleotide alpha hydrolases-like"/>
    <property type="match status" value="1"/>
</dbReference>
<dbReference type="GO" id="GO:0006529">
    <property type="term" value="P:asparagine biosynthetic process"/>
    <property type="evidence" value="ECO:0007669"/>
    <property type="project" value="UniProtKB-KW"/>
</dbReference>
<dbReference type="InterPro" id="IPR001962">
    <property type="entry name" value="Asn_synthase"/>
</dbReference>
<evidence type="ECO:0000256" key="2">
    <source>
        <dbReference type="ARBA" id="ARBA00005752"/>
    </source>
</evidence>
<feature type="binding site" evidence="9">
    <location>
        <begin position="370"/>
        <end position="371"/>
    </location>
    <ligand>
        <name>ATP</name>
        <dbReference type="ChEBI" id="CHEBI:30616"/>
    </ligand>
</feature>
<evidence type="ECO:0000256" key="9">
    <source>
        <dbReference type="PIRSR" id="PIRSR001589-2"/>
    </source>
</evidence>
<comment type="pathway">
    <text evidence="1">Amino-acid biosynthesis; L-asparagine biosynthesis; L-asparagine from L-aspartate (L-Gln route): step 1/1.</text>
</comment>
<dbReference type="NCBIfam" id="TIGR01536">
    <property type="entry name" value="asn_synth_AEB"/>
    <property type="match status" value="1"/>
</dbReference>
<feature type="active site" description="For GATase activity" evidence="8">
    <location>
        <position position="11"/>
    </location>
</feature>
<keyword evidence="4 9" id="KW-0547">Nucleotide-binding</keyword>
<reference evidence="12 13" key="1">
    <citation type="submission" date="2016-10" db="EMBL/GenBank/DDBJ databases">
        <authorList>
            <person name="de Groot N.N."/>
        </authorList>
    </citation>
    <scope>NUCLEOTIDE SEQUENCE [LARGE SCALE GENOMIC DNA]</scope>
    <source>
        <strain evidence="12 13">CGMCC 1.9113</strain>
    </source>
</reference>
<dbReference type="GO" id="GO:0005524">
    <property type="term" value="F:ATP binding"/>
    <property type="evidence" value="ECO:0007669"/>
    <property type="project" value="UniProtKB-KW"/>
</dbReference>
<dbReference type="PIRSF" id="PIRSF001589">
    <property type="entry name" value="Asn_synthetase_glu-h"/>
    <property type="match status" value="1"/>
</dbReference>
<evidence type="ECO:0000256" key="1">
    <source>
        <dbReference type="ARBA" id="ARBA00005187"/>
    </source>
</evidence>
<dbReference type="InterPro" id="IPR033738">
    <property type="entry name" value="AsnB_N"/>
</dbReference>
<keyword evidence="8" id="KW-0061">Asparagine biosynthesis</keyword>
<dbReference type="GO" id="GO:0005829">
    <property type="term" value="C:cytosol"/>
    <property type="evidence" value="ECO:0007669"/>
    <property type="project" value="TreeGrafter"/>
</dbReference>
<dbReference type="PANTHER" id="PTHR43284:SF1">
    <property type="entry name" value="ASPARAGINE SYNTHETASE"/>
    <property type="match status" value="1"/>
</dbReference>
<evidence type="ECO:0000259" key="11">
    <source>
        <dbReference type="PROSITE" id="PS51278"/>
    </source>
</evidence>
<proteinExistence type="inferred from homology"/>
<dbReference type="Gene3D" id="3.60.20.10">
    <property type="entry name" value="Glutamine Phosphoribosylpyrophosphate, subunit 1, domain 1"/>
    <property type="match status" value="1"/>
</dbReference>
<dbReference type="CDD" id="cd01991">
    <property type="entry name" value="Asn_synthase_B_C"/>
    <property type="match status" value="1"/>
</dbReference>
<keyword evidence="8" id="KW-0028">Amino-acid biosynthesis</keyword>
<evidence type="ECO:0000256" key="4">
    <source>
        <dbReference type="ARBA" id="ARBA00022741"/>
    </source>
</evidence>
<evidence type="ECO:0000256" key="7">
    <source>
        <dbReference type="ARBA" id="ARBA00048741"/>
    </source>
</evidence>
<evidence type="ECO:0000256" key="8">
    <source>
        <dbReference type="PIRSR" id="PIRSR001589-1"/>
    </source>
</evidence>
<comment type="similarity">
    <text evidence="2">Belongs to the asparagine synthetase family.</text>
</comment>